<dbReference type="Proteomes" id="UP000765509">
    <property type="component" value="Unassembled WGS sequence"/>
</dbReference>
<protein>
    <submittedName>
        <fullName evidence="2">Uncharacterized protein</fullName>
    </submittedName>
</protein>
<gene>
    <name evidence="2" type="ORF">O181_133098</name>
</gene>
<feature type="compositionally biased region" description="Basic residues" evidence="1">
    <location>
        <begin position="84"/>
        <end position="102"/>
    </location>
</feature>
<feature type="non-terminal residue" evidence="2">
    <location>
        <position position="1"/>
    </location>
</feature>
<dbReference type="AlphaFoldDB" id="A0A9Q3L3L7"/>
<evidence type="ECO:0000256" key="1">
    <source>
        <dbReference type="SAM" id="MobiDB-lite"/>
    </source>
</evidence>
<reference evidence="2" key="1">
    <citation type="submission" date="2021-03" db="EMBL/GenBank/DDBJ databases">
        <title>Draft genome sequence of rust myrtle Austropuccinia psidii MF-1, a brazilian biotype.</title>
        <authorList>
            <person name="Quecine M.C."/>
            <person name="Pachon D.M.R."/>
            <person name="Bonatelli M.L."/>
            <person name="Correr F.H."/>
            <person name="Franceschini L.M."/>
            <person name="Leite T.F."/>
            <person name="Margarido G.R.A."/>
            <person name="Almeida C.A."/>
            <person name="Ferrarezi J.A."/>
            <person name="Labate C.A."/>
        </authorList>
    </citation>
    <scope>NUCLEOTIDE SEQUENCE</scope>
    <source>
        <strain evidence="2">MF-1</strain>
    </source>
</reference>
<comment type="caution">
    <text evidence="2">The sequence shown here is derived from an EMBL/GenBank/DDBJ whole genome shotgun (WGS) entry which is preliminary data.</text>
</comment>
<sequence>FPDNPTENNQTAVERLVEETPPSSPTPIVTKKNKAKKLDFPGPTIQDSEEEVPNTPSNQMELDSEVELIPQKGKKEQNPQWNRIHTRKCHIPKKRPRDAHDF</sequence>
<feature type="region of interest" description="Disordered" evidence="1">
    <location>
        <begin position="1"/>
        <end position="59"/>
    </location>
</feature>
<evidence type="ECO:0000313" key="2">
    <source>
        <dbReference type="EMBL" id="MBW0593383.1"/>
    </source>
</evidence>
<accession>A0A9Q3L3L7</accession>
<evidence type="ECO:0000313" key="3">
    <source>
        <dbReference type="Proteomes" id="UP000765509"/>
    </source>
</evidence>
<dbReference type="EMBL" id="AVOT02154142">
    <property type="protein sequence ID" value="MBW0593383.1"/>
    <property type="molecule type" value="Genomic_DNA"/>
</dbReference>
<keyword evidence="3" id="KW-1185">Reference proteome</keyword>
<organism evidence="2 3">
    <name type="scientific">Austropuccinia psidii MF-1</name>
    <dbReference type="NCBI Taxonomy" id="1389203"/>
    <lineage>
        <taxon>Eukaryota</taxon>
        <taxon>Fungi</taxon>
        <taxon>Dikarya</taxon>
        <taxon>Basidiomycota</taxon>
        <taxon>Pucciniomycotina</taxon>
        <taxon>Pucciniomycetes</taxon>
        <taxon>Pucciniales</taxon>
        <taxon>Sphaerophragmiaceae</taxon>
        <taxon>Austropuccinia</taxon>
    </lineage>
</organism>
<feature type="compositionally biased region" description="Polar residues" evidence="1">
    <location>
        <begin position="1"/>
        <end position="12"/>
    </location>
</feature>
<feature type="region of interest" description="Disordered" evidence="1">
    <location>
        <begin position="72"/>
        <end position="102"/>
    </location>
</feature>
<proteinExistence type="predicted"/>
<name>A0A9Q3L3L7_9BASI</name>